<evidence type="ECO:0000313" key="3">
    <source>
        <dbReference type="Proteomes" id="UP001235343"/>
    </source>
</evidence>
<keyword evidence="3" id="KW-1185">Reference proteome</keyword>
<evidence type="ECO:0000256" key="1">
    <source>
        <dbReference type="SAM" id="Coils"/>
    </source>
</evidence>
<protein>
    <submittedName>
        <fullName evidence="2">DUF5082 family protein</fullName>
    </submittedName>
</protein>
<comment type="caution">
    <text evidence="2">The sequence shown here is derived from an EMBL/GenBank/DDBJ whole genome shotgun (WGS) entry which is preliminary data.</text>
</comment>
<sequence length="118" mass="13984">MSLYYYYRLLSEKREQLSRLHTCNSQLQVKRNEFNSNRSLIVNPELSSFTWEGSLARKFNDIRHDGMLHYYTDIKTNQLGEVFSSLDSKIQSIREEIRSINQTIAYLEQQLAEENANN</sequence>
<accession>A0ABT7L9W5</accession>
<evidence type="ECO:0000313" key="2">
    <source>
        <dbReference type="EMBL" id="MDL4842649.1"/>
    </source>
</evidence>
<keyword evidence="1" id="KW-0175">Coiled coil</keyword>
<gene>
    <name evidence="2" type="ORF">QQS35_19630</name>
</gene>
<organism evidence="2 3">
    <name type="scientific">Aquibacillus rhizosphaerae</name>
    <dbReference type="NCBI Taxonomy" id="3051431"/>
    <lineage>
        <taxon>Bacteria</taxon>
        <taxon>Bacillati</taxon>
        <taxon>Bacillota</taxon>
        <taxon>Bacilli</taxon>
        <taxon>Bacillales</taxon>
        <taxon>Bacillaceae</taxon>
        <taxon>Aquibacillus</taxon>
    </lineage>
</organism>
<dbReference type="EMBL" id="JASTZU010000061">
    <property type="protein sequence ID" value="MDL4842649.1"/>
    <property type="molecule type" value="Genomic_DNA"/>
</dbReference>
<proteinExistence type="predicted"/>
<reference evidence="2 3" key="1">
    <citation type="submission" date="2023-06" db="EMBL/GenBank/DDBJ databases">
        <title>Aquibacillus rhizosphaerae LR5S19.</title>
        <authorList>
            <person name="Sun J.-Q."/>
        </authorList>
    </citation>
    <scope>NUCLEOTIDE SEQUENCE [LARGE SCALE GENOMIC DNA]</scope>
    <source>
        <strain evidence="2 3">LR5S19</strain>
    </source>
</reference>
<name>A0ABT7L9W5_9BACI</name>
<dbReference type="Proteomes" id="UP001235343">
    <property type="component" value="Unassembled WGS sequence"/>
</dbReference>
<feature type="coiled-coil region" evidence="1">
    <location>
        <begin position="90"/>
        <end position="117"/>
    </location>
</feature>
<dbReference type="Pfam" id="PF16888">
    <property type="entry name" value="YwqH-like"/>
    <property type="match status" value="1"/>
</dbReference>
<dbReference type="InterPro" id="IPR031681">
    <property type="entry name" value="YwqH-like"/>
</dbReference>
<dbReference type="RefSeq" id="WP_285933942.1">
    <property type="nucleotide sequence ID" value="NZ_JASTZU010000061.1"/>
</dbReference>